<dbReference type="Gene3D" id="3.30.2310.20">
    <property type="entry name" value="RelE-like"/>
    <property type="match status" value="1"/>
</dbReference>
<gene>
    <name evidence="5" type="ORF">DW658_13235</name>
    <name evidence="4" type="ORF">DW924_03190</name>
    <name evidence="3" type="ORF">DWY33_13460</name>
    <name evidence="6" type="ORF">DWZ24_13970</name>
    <name evidence="2" type="ORF">DXD84_07540</name>
</gene>
<dbReference type="Pfam" id="PF05016">
    <property type="entry name" value="ParE_toxin"/>
    <property type="match status" value="1"/>
</dbReference>
<reference evidence="7 8" key="1">
    <citation type="submission" date="2018-08" db="EMBL/GenBank/DDBJ databases">
        <title>A genome reference for cultivated species of the human gut microbiota.</title>
        <authorList>
            <person name="Zou Y."/>
            <person name="Xue W."/>
            <person name="Luo G."/>
        </authorList>
    </citation>
    <scope>NUCLEOTIDE SEQUENCE [LARGE SCALE GENOMIC DNA]</scope>
    <source>
        <strain evidence="3 8">AF25-11</strain>
        <strain evidence="6 10">AF31-13BH</strain>
        <strain evidence="5 11">AM23-7AC</strain>
        <strain evidence="4 9">AM42-8</strain>
        <strain evidence="2 7">TM09-19AC</strain>
    </source>
</reference>
<dbReference type="EMBL" id="QSFS01000003">
    <property type="protein sequence ID" value="RHA71643.1"/>
    <property type="molecule type" value="Genomic_DNA"/>
</dbReference>
<sequence>MKYKVMYTAGAKKDLRNIFRYISEELLAPENAAGQTERIMTAIRKLDTMPNRNRIYEEEPWHSRGLRFFPVGNYLVFYKTDDETETVYVVRIMYGGRDVHKQLSQTEDVSVN</sequence>
<protein>
    <submittedName>
        <fullName evidence="2">Type II toxin-antitoxin system RelE/ParE family toxin</fullName>
    </submittedName>
</protein>
<dbReference type="NCBIfam" id="TIGR02385">
    <property type="entry name" value="RelE_StbE"/>
    <property type="match status" value="1"/>
</dbReference>
<dbReference type="Proteomes" id="UP000285652">
    <property type="component" value="Unassembled WGS sequence"/>
</dbReference>
<evidence type="ECO:0000313" key="3">
    <source>
        <dbReference type="EMBL" id="RGR55832.1"/>
    </source>
</evidence>
<evidence type="ECO:0000313" key="11">
    <source>
        <dbReference type="Proteomes" id="UP000285666"/>
    </source>
</evidence>
<evidence type="ECO:0000313" key="9">
    <source>
        <dbReference type="Proteomes" id="UP000285642"/>
    </source>
</evidence>
<dbReference type="EMBL" id="QRHN01000021">
    <property type="protein sequence ID" value="RHF76551.1"/>
    <property type="molecule type" value="Genomic_DNA"/>
</dbReference>
<accession>A0A3E4F5X6</accession>
<evidence type="ECO:0000313" key="6">
    <source>
        <dbReference type="EMBL" id="RHN13808.1"/>
    </source>
</evidence>
<comment type="caution">
    <text evidence="2">The sequence shown here is derived from an EMBL/GenBank/DDBJ whole genome shotgun (WGS) entry which is preliminary data.</text>
</comment>
<proteinExistence type="predicted"/>
<dbReference type="SUPFAM" id="SSF143011">
    <property type="entry name" value="RelE-like"/>
    <property type="match status" value="1"/>
</dbReference>
<evidence type="ECO:0000256" key="1">
    <source>
        <dbReference type="ARBA" id="ARBA00022649"/>
    </source>
</evidence>
<dbReference type="InterPro" id="IPR007712">
    <property type="entry name" value="RelE/ParE_toxin"/>
</dbReference>
<dbReference type="InterPro" id="IPR035093">
    <property type="entry name" value="RelE/ParE_toxin_dom_sf"/>
</dbReference>
<dbReference type="Proteomes" id="UP000285666">
    <property type="component" value="Unassembled WGS sequence"/>
</dbReference>
<dbReference type="EMBL" id="QRQQ01000015">
    <property type="protein sequence ID" value="RHN13808.1"/>
    <property type="molecule type" value="Genomic_DNA"/>
</dbReference>
<dbReference type="Proteomes" id="UP000260664">
    <property type="component" value="Unassembled WGS sequence"/>
</dbReference>
<dbReference type="RefSeq" id="WP_117495024.1">
    <property type="nucleotide sequence ID" value="NZ_AP031430.1"/>
</dbReference>
<keyword evidence="1" id="KW-1277">Toxin-antitoxin system</keyword>
<evidence type="ECO:0000313" key="2">
    <source>
        <dbReference type="EMBL" id="RGI84372.1"/>
    </source>
</evidence>
<evidence type="ECO:0000313" key="7">
    <source>
        <dbReference type="Proteomes" id="UP000260664"/>
    </source>
</evidence>
<dbReference type="EMBL" id="QSOI01000007">
    <property type="protein sequence ID" value="RGI84372.1"/>
    <property type="molecule type" value="Genomic_DNA"/>
</dbReference>
<evidence type="ECO:0000313" key="5">
    <source>
        <dbReference type="EMBL" id="RHF76551.1"/>
    </source>
</evidence>
<dbReference type="Proteomes" id="UP000283652">
    <property type="component" value="Unassembled WGS sequence"/>
</dbReference>
<organism evidence="2 7">
    <name type="scientific">Dorea formicigenerans</name>
    <dbReference type="NCBI Taxonomy" id="39486"/>
    <lineage>
        <taxon>Bacteria</taxon>
        <taxon>Bacillati</taxon>
        <taxon>Bacillota</taxon>
        <taxon>Clostridia</taxon>
        <taxon>Lachnospirales</taxon>
        <taxon>Lachnospiraceae</taxon>
        <taxon>Dorea</taxon>
    </lineage>
</organism>
<dbReference type="AlphaFoldDB" id="A0A3E4F5X6"/>
<evidence type="ECO:0000313" key="8">
    <source>
        <dbReference type="Proteomes" id="UP000283652"/>
    </source>
</evidence>
<evidence type="ECO:0000313" key="4">
    <source>
        <dbReference type="EMBL" id="RHA71643.1"/>
    </source>
</evidence>
<evidence type="ECO:0000313" key="10">
    <source>
        <dbReference type="Proteomes" id="UP000285652"/>
    </source>
</evidence>
<name>A0A3E4F5X6_9FIRM</name>
<dbReference type="EMBL" id="QRUK01000032">
    <property type="protein sequence ID" value="RGR55832.1"/>
    <property type="molecule type" value="Genomic_DNA"/>
</dbReference>
<dbReference type="Proteomes" id="UP000285642">
    <property type="component" value="Unassembled WGS sequence"/>
</dbReference>